<dbReference type="Proteomes" id="UP001597511">
    <property type="component" value="Unassembled WGS sequence"/>
</dbReference>
<protein>
    <submittedName>
        <fullName evidence="1">Uncharacterized protein</fullName>
    </submittedName>
</protein>
<dbReference type="RefSeq" id="WP_386094793.1">
    <property type="nucleotide sequence ID" value="NZ_JBHUOZ010000001.1"/>
</dbReference>
<sequence length="56" mass="5940">MVALMTVIAGRAQTYTTNVTVADVEKQKLLTGQAVIITNDIITKVEPGKALVLARA</sequence>
<gene>
    <name evidence="1" type="ORF">ACFS6H_02275</name>
</gene>
<dbReference type="EMBL" id="JBHUOZ010000001">
    <property type="protein sequence ID" value="MFD2918517.1"/>
    <property type="molecule type" value="Genomic_DNA"/>
</dbReference>
<reference evidence="2" key="1">
    <citation type="journal article" date="2019" name="Int. J. Syst. Evol. Microbiol.">
        <title>The Global Catalogue of Microorganisms (GCM) 10K type strain sequencing project: providing services to taxonomists for standard genome sequencing and annotation.</title>
        <authorList>
            <consortium name="The Broad Institute Genomics Platform"/>
            <consortium name="The Broad Institute Genome Sequencing Center for Infectious Disease"/>
            <person name="Wu L."/>
            <person name="Ma J."/>
        </authorList>
    </citation>
    <scope>NUCLEOTIDE SEQUENCE [LARGE SCALE GENOMIC DNA]</scope>
    <source>
        <strain evidence="2">KCTC 23299</strain>
    </source>
</reference>
<evidence type="ECO:0000313" key="2">
    <source>
        <dbReference type="Proteomes" id="UP001597511"/>
    </source>
</evidence>
<organism evidence="1 2">
    <name type="scientific">Terrimonas rubra</name>
    <dbReference type="NCBI Taxonomy" id="1035890"/>
    <lineage>
        <taxon>Bacteria</taxon>
        <taxon>Pseudomonadati</taxon>
        <taxon>Bacteroidota</taxon>
        <taxon>Chitinophagia</taxon>
        <taxon>Chitinophagales</taxon>
        <taxon>Chitinophagaceae</taxon>
        <taxon>Terrimonas</taxon>
    </lineage>
</organism>
<comment type="caution">
    <text evidence="1">The sequence shown here is derived from an EMBL/GenBank/DDBJ whole genome shotgun (WGS) entry which is preliminary data.</text>
</comment>
<evidence type="ECO:0000313" key="1">
    <source>
        <dbReference type="EMBL" id="MFD2918517.1"/>
    </source>
</evidence>
<keyword evidence="2" id="KW-1185">Reference proteome</keyword>
<name>A0ABW5ZZV4_9BACT</name>
<proteinExistence type="predicted"/>
<accession>A0ABW5ZZV4</accession>